<dbReference type="EMBL" id="CP037933">
    <property type="protein sequence ID" value="QBN17319.1"/>
    <property type="molecule type" value="Genomic_DNA"/>
</dbReference>
<keyword evidence="1" id="KW-0620">Polyamine biosynthesis</keyword>
<dbReference type="KEGG" id="fnk:E1750_00370"/>
<evidence type="ECO:0000256" key="1">
    <source>
        <dbReference type="ARBA" id="ARBA00023115"/>
    </source>
</evidence>
<dbReference type="Proteomes" id="UP000291124">
    <property type="component" value="Chromosome"/>
</dbReference>
<dbReference type="RefSeq" id="WP_133274851.1">
    <property type="nucleotide sequence ID" value="NZ_CP037933.1"/>
</dbReference>
<evidence type="ECO:0000313" key="3">
    <source>
        <dbReference type="Proteomes" id="UP000291124"/>
    </source>
</evidence>
<dbReference type="Pfam" id="PF01564">
    <property type="entry name" value="Spermine_synth"/>
    <property type="match status" value="1"/>
</dbReference>
<dbReference type="AlphaFoldDB" id="A0A4P6Y5F1"/>
<dbReference type="GO" id="GO:0006596">
    <property type="term" value="P:polyamine biosynthetic process"/>
    <property type="evidence" value="ECO:0007669"/>
    <property type="project" value="UniProtKB-KW"/>
</dbReference>
<protein>
    <submittedName>
        <fullName evidence="2">Spermidine synthase</fullName>
    </submittedName>
</protein>
<dbReference type="InterPro" id="IPR029063">
    <property type="entry name" value="SAM-dependent_MTases_sf"/>
</dbReference>
<accession>A0A4P6Y5F1</accession>
<dbReference type="Gene3D" id="3.40.50.150">
    <property type="entry name" value="Vaccinia Virus protein VP39"/>
    <property type="match status" value="1"/>
</dbReference>
<dbReference type="PANTHER" id="PTHR43317:SF1">
    <property type="entry name" value="THERMOSPERMINE SYNTHASE ACAULIS5"/>
    <property type="match status" value="1"/>
</dbReference>
<evidence type="ECO:0000313" key="2">
    <source>
        <dbReference type="EMBL" id="QBN17319.1"/>
    </source>
</evidence>
<organism evidence="2 3">
    <name type="scientific">Flavobacterium nackdongense</name>
    <dbReference type="NCBI Taxonomy" id="2547394"/>
    <lineage>
        <taxon>Bacteria</taxon>
        <taxon>Pseudomonadati</taxon>
        <taxon>Bacteroidota</taxon>
        <taxon>Flavobacteriia</taxon>
        <taxon>Flavobacteriales</taxon>
        <taxon>Flavobacteriaceae</taxon>
        <taxon>Flavobacterium</taxon>
    </lineage>
</organism>
<dbReference type="CDD" id="cd02440">
    <property type="entry name" value="AdoMet_MTases"/>
    <property type="match status" value="1"/>
</dbReference>
<dbReference type="SUPFAM" id="SSF53335">
    <property type="entry name" value="S-adenosyl-L-methionine-dependent methyltransferases"/>
    <property type="match status" value="1"/>
</dbReference>
<keyword evidence="3" id="KW-1185">Reference proteome</keyword>
<dbReference type="OrthoDB" id="650847at2"/>
<proteinExistence type="predicted"/>
<gene>
    <name evidence="2" type="ORF">E1750_00370</name>
</gene>
<reference evidence="3" key="1">
    <citation type="submission" date="2019-03" db="EMBL/GenBank/DDBJ databases">
        <title>Flavobacterium sp.</title>
        <authorList>
            <person name="Kim H."/>
        </authorList>
    </citation>
    <scope>NUCLEOTIDE SEQUENCE [LARGE SCALE GENOMIC DNA]</scope>
    <source>
        <strain evidence="3">GS13</strain>
    </source>
</reference>
<name>A0A4P6Y5F1_9FLAO</name>
<dbReference type="PANTHER" id="PTHR43317">
    <property type="entry name" value="THERMOSPERMINE SYNTHASE ACAULIS5"/>
    <property type="match status" value="1"/>
</dbReference>
<sequence>MLQKLLSYIFPITIFEQKSTISKSLEVTWANGKLVLDSLNTNYSYGNLQRILRKGLKVIGFEKIKAMNNILVLGVAGGSVIRTLVDEIDFKGQITGVEIDKSIIDIANSYFKLDAIPNLEIIIDDAANYALKTATKFDFIIIDIFEDTRMPDFLFEFFFVNRICFLLKPKGRILFNTMLLKPKDSQRNLEYLKHFDPKKYTVSRFNKMDKTNELILIERKS</sequence>